<dbReference type="AlphaFoldDB" id="A0A497X5V7"/>
<organism evidence="2 3">
    <name type="scientific">Litoreibacter meonggei</name>
    <dbReference type="NCBI Taxonomy" id="1049199"/>
    <lineage>
        <taxon>Bacteria</taxon>
        <taxon>Pseudomonadati</taxon>
        <taxon>Pseudomonadota</taxon>
        <taxon>Alphaproteobacteria</taxon>
        <taxon>Rhodobacterales</taxon>
        <taxon>Roseobacteraceae</taxon>
        <taxon>Litoreibacter</taxon>
    </lineage>
</organism>
<dbReference type="Proteomes" id="UP000269157">
    <property type="component" value="Unassembled WGS sequence"/>
</dbReference>
<keyword evidence="1" id="KW-0812">Transmembrane</keyword>
<feature type="transmembrane region" description="Helical" evidence="1">
    <location>
        <begin position="37"/>
        <end position="63"/>
    </location>
</feature>
<evidence type="ECO:0000256" key="1">
    <source>
        <dbReference type="SAM" id="Phobius"/>
    </source>
</evidence>
<keyword evidence="1" id="KW-1133">Transmembrane helix</keyword>
<evidence type="ECO:0000313" key="3">
    <source>
        <dbReference type="Proteomes" id="UP000269157"/>
    </source>
</evidence>
<reference evidence="2 3" key="1">
    <citation type="submission" date="2018-10" db="EMBL/GenBank/DDBJ databases">
        <title>Genomic Encyclopedia of Archaeal and Bacterial Type Strains, Phase II (KMG-II): from individual species to whole genera.</title>
        <authorList>
            <person name="Goeker M."/>
        </authorList>
    </citation>
    <scope>NUCLEOTIDE SEQUENCE [LARGE SCALE GENOMIC DNA]</scope>
    <source>
        <strain evidence="2 3">DSM 29466</strain>
    </source>
</reference>
<keyword evidence="1" id="KW-0472">Membrane</keyword>
<sequence>MSNDFTGVFLGVVPIISGFLGGYLSRLVVLEPDERNVRLLIGGFFSGVCCTVIFFFATVYIVLTGHFPAENSWVTVFFGLPVALYLSAAFAIPVGVIWLPVGVITSLACLPDMEAVDAEKALND</sequence>
<feature type="transmembrane region" description="Helical" evidence="1">
    <location>
        <begin position="83"/>
        <end position="110"/>
    </location>
</feature>
<dbReference type="RefSeq" id="WP_121022074.1">
    <property type="nucleotide sequence ID" value="NZ_RCCE01000001.1"/>
</dbReference>
<accession>A0A497X5V7</accession>
<dbReference type="EMBL" id="RCCE01000001">
    <property type="protein sequence ID" value="RLJ60698.1"/>
    <property type="molecule type" value="Genomic_DNA"/>
</dbReference>
<evidence type="ECO:0000313" key="2">
    <source>
        <dbReference type="EMBL" id="RLJ60698.1"/>
    </source>
</evidence>
<proteinExistence type="predicted"/>
<name>A0A497X5V7_9RHOB</name>
<gene>
    <name evidence="2" type="ORF">BCF46_0901</name>
</gene>
<keyword evidence="3" id="KW-1185">Reference proteome</keyword>
<comment type="caution">
    <text evidence="2">The sequence shown here is derived from an EMBL/GenBank/DDBJ whole genome shotgun (WGS) entry which is preliminary data.</text>
</comment>
<protein>
    <submittedName>
        <fullName evidence="2">Uncharacterized protein</fullName>
    </submittedName>
</protein>
<feature type="transmembrane region" description="Helical" evidence="1">
    <location>
        <begin position="6"/>
        <end position="25"/>
    </location>
</feature>
<dbReference type="OrthoDB" id="9771198at2"/>